<dbReference type="RefSeq" id="WP_377768764.1">
    <property type="nucleotide sequence ID" value="NZ_JBHUKW010000001.1"/>
</dbReference>
<evidence type="ECO:0000256" key="5">
    <source>
        <dbReference type="ARBA" id="ARBA00022737"/>
    </source>
</evidence>
<dbReference type="Pfam" id="PF13088">
    <property type="entry name" value="BNR_2"/>
    <property type="match status" value="1"/>
</dbReference>
<sequence>MQTNKKHLSLRTVTAVTTACALFTSVWLPAQAEQPTPGSYSLSEMATDVRTPDPLVSLEQPVDLSGSATHDLSDQLSKVTSLSRGSVVVSFKTNANAKAATLFSVSDSTAGARNMSLTINSGHLYWEVRDSQGNSGPYISQADAEDAHSLNDGHWHTAVVTVDGVNTGLWVDGQQMFTTTGLGFFDSLTHPDTFTLGANVDNNGVEWLFDGTIRVFSVYDEVLGKAQIQRLTDKPDAVAVLSDDTTLDEPTQEIIHRKAFTAVARPQQVSTPVIFRLMRGATSVSEVEITQSALVVRQGGSSISLDGDWGSYAPDSVAVTFDNNRVTVYADGTYVGTGQLDARSLPSVDGIEVSGAEVAIYGQVLSTPQIQTIVGYDKPKELALMDIGYNGAASYRIPSLLLTQAGTLIAGADQRVADAHDSPNDINLTIRRSTDFGQTWEPLQVLIDLPGDARKAASVIDSVFMEDKNTGRIVAVVDLFPGGVGQPNNARGTGFDDQGRLKLDGPGDTSYHLNEEGTVETDDGQITGYTIDEDGTVFLDGVELNSIYDAQSKSSEVPLGLFMQPTAYMVSLYSDDQGKTWSSPRLISQMVKEPWMKFIGTGPGTAIQIDGGEHDGRLVVPVYFSNRTGRVYSSAVIYSDDGGETWSRGSSPNDGRQWRGRIIDAENATNRLSSLHESTVVQTGANELTLFMRNLNPGRKLGVARSTDGGETWSEPTFDDRVPEIFSQPNAISFGDDMSTILFANASARLPFRGRGVIRMSPDGGRTWSHARTFNDGHYVYQAMVMLPNGNIGLFWEREWQGLYFSQVPVTWLTHYGATEIH</sequence>
<evidence type="ECO:0000256" key="3">
    <source>
        <dbReference type="ARBA" id="ARBA00012733"/>
    </source>
</evidence>
<gene>
    <name evidence="10" type="ORF">JZY06_03565</name>
</gene>
<dbReference type="CDD" id="cd15482">
    <property type="entry name" value="Sialidase_non-viral"/>
    <property type="match status" value="1"/>
</dbReference>
<dbReference type="GO" id="GO:0006689">
    <property type="term" value="P:ganglioside catabolic process"/>
    <property type="evidence" value="ECO:0007669"/>
    <property type="project" value="TreeGrafter"/>
</dbReference>
<reference evidence="10" key="1">
    <citation type="submission" date="2021-03" db="EMBL/GenBank/DDBJ databases">
        <authorList>
            <person name="Sun Q."/>
        </authorList>
    </citation>
    <scope>NUCLEOTIDE SEQUENCE</scope>
    <source>
        <strain evidence="10">CCM 8862</strain>
    </source>
</reference>
<name>A0A939DZ49_9CORY</name>
<keyword evidence="7" id="KW-0326">Glycosidase</keyword>
<evidence type="ECO:0000256" key="4">
    <source>
        <dbReference type="ARBA" id="ARBA00022729"/>
    </source>
</evidence>
<organism evidence="10 11">
    <name type="scientific">Corynebacterium mendelii</name>
    <dbReference type="NCBI Taxonomy" id="2765362"/>
    <lineage>
        <taxon>Bacteria</taxon>
        <taxon>Bacillati</taxon>
        <taxon>Actinomycetota</taxon>
        <taxon>Actinomycetes</taxon>
        <taxon>Mycobacteriales</taxon>
        <taxon>Corynebacteriaceae</taxon>
        <taxon>Corynebacterium</taxon>
    </lineage>
</organism>
<dbReference type="Gene3D" id="2.120.10.10">
    <property type="match status" value="1"/>
</dbReference>
<keyword evidence="11" id="KW-1185">Reference proteome</keyword>
<keyword evidence="5" id="KW-0677">Repeat</keyword>
<dbReference type="GO" id="GO:0009313">
    <property type="term" value="P:oligosaccharide catabolic process"/>
    <property type="evidence" value="ECO:0007669"/>
    <property type="project" value="TreeGrafter"/>
</dbReference>
<evidence type="ECO:0000313" key="11">
    <source>
        <dbReference type="Proteomes" id="UP000664332"/>
    </source>
</evidence>
<dbReference type="Gene3D" id="2.60.120.200">
    <property type="match status" value="1"/>
</dbReference>
<dbReference type="InterPro" id="IPR023364">
    <property type="entry name" value="Trans_sialidase_dom3"/>
</dbReference>
<dbReference type="InterPro" id="IPR011040">
    <property type="entry name" value="Sialidase"/>
</dbReference>
<comment type="similarity">
    <text evidence="2">Belongs to the glycosyl hydrolase 33 family.</text>
</comment>
<comment type="catalytic activity">
    <reaction evidence="1">
        <text>Hydrolysis of alpha-(2-&gt;3)-, alpha-(2-&gt;6)-, alpha-(2-&gt;8)- glycosidic linkages of terminal sialic acid residues in oligosaccharides, glycoproteins, glycolipids, colominic acid and synthetic substrates.</text>
        <dbReference type="EC" id="3.2.1.18"/>
    </reaction>
</comment>
<dbReference type="InterPro" id="IPR026856">
    <property type="entry name" value="Sialidase_fam"/>
</dbReference>
<evidence type="ECO:0000256" key="2">
    <source>
        <dbReference type="ARBA" id="ARBA00009348"/>
    </source>
</evidence>
<evidence type="ECO:0000256" key="7">
    <source>
        <dbReference type="ARBA" id="ARBA00023295"/>
    </source>
</evidence>
<evidence type="ECO:0000256" key="6">
    <source>
        <dbReference type="ARBA" id="ARBA00022801"/>
    </source>
</evidence>
<evidence type="ECO:0000259" key="9">
    <source>
        <dbReference type="SMART" id="SM00282"/>
    </source>
</evidence>
<dbReference type="GO" id="GO:0016020">
    <property type="term" value="C:membrane"/>
    <property type="evidence" value="ECO:0007669"/>
    <property type="project" value="TreeGrafter"/>
</dbReference>
<dbReference type="GO" id="GO:0005737">
    <property type="term" value="C:cytoplasm"/>
    <property type="evidence" value="ECO:0007669"/>
    <property type="project" value="TreeGrafter"/>
</dbReference>
<dbReference type="EC" id="3.2.1.18" evidence="3"/>
<dbReference type="Pfam" id="PF02973">
    <property type="entry name" value="Sialidase"/>
    <property type="match status" value="1"/>
</dbReference>
<dbReference type="GO" id="GO:0004308">
    <property type="term" value="F:exo-alpha-sialidase activity"/>
    <property type="evidence" value="ECO:0007669"/>
    <property type="project" value="UniProtKB-EC"/>
</dbReference>
<feature type="domain" description="Laminin G" evidence="9">
    <location>
        <begin position="83"/>
        <end position="221"/>
    </location>
</feature>
<dbReference type="AlphaFoldDB" id="A0A939DZ49"/>
<accession>A0A939DZ49</accession>
<dbReference type="PANTHER" id="PTHR10628:SF30">
    <property type="entry name" value="EXO-ALPHA-SIALIDASE"/>
    <property type="match status" value="1"/>
</dbReference>
<dbReference type="InterPro" id="IPR001791">
    <property type="entry name" value="Laminin_G"/>
</dbReference>
<keyword evidence="6" id="KW-0378">Hydrolase</keyword>
<dbReference type="InterPro" id="IPR013320">
    <property type="entry name" value="ConA-like_dom_sf"/>
</dbReference>
<protein>
    <recommendedName>
        <fullName evidence="3">exo-alpha-sialidase</fullName>
        <ecNumber evidence="3">3.2.1.18</ecNumber>
    </recommendedName>
</protein>
<dbReference type="Gene3D" id="2.40.220.10">
    <property type="entry name" value="Intramolecular Trans-sialidase, Domain 3"/>
    <property type="match status" value="1"/>
</dbReference>
<evidence type="ECO:0000313" key="10">
    <source>
        <dbReference type="EMBL" id="MBN9643708.1"/>
    </source>
</evidence>
<dbReference type="SUPFAM" id="SSF50939">
    <property type="entry name" value="Sialidases"/>
    <property type="match status" value="1"/>
</dbReference>
<proteinExistence type="inferred from homology"/>
<evidence type="ECO:0000256" key="8">
    <source>
        <dbReference type="SAM" id="SignalP"/>
    </source>
</evidence>
<evidence type="ECO:0000256" key="1">
    <source>
        <dbReference type="ARBA" id="ARBA00000427"/>
    </source>
</evidence>
<dbReference type="SMART" id="SM00282">
    <property type="entry name" value="LamG"/>
    <property type="match status" value="1"/>
</dbReference>
<dbReference type="SUPFAM" id="SSF49899">
    <property type="entry name" value="Concanavalin A-like lectins/glucanases"/>
    <property type="match status" value="2"/>
</dbReference>
<feature type="chain" id="PRO_5037781755" description="exo-alpha-sialidase" evidence="8">
    <location>
        <begin position="33"/>
        <end position="822"/>
    </location>
</feature>
<dbReference type="EMBL" id="JAFLEQ010000008">
    <property type="protein sequence ID" value="MBN9643708.1"/>
    <property type="molecule type" value="Genomic_DNA"/>
</dbReference>
<feature type="signal peptide" evidence="8">
    <location>
        <begin position="1"/>
        <end position="32"/>
    </location>
</feature>
<keyword evidence="4 8" id="KW-0732">Signal</keyword>
<dbReference type="Proteomes" id="UP000664332">
    <property type="component" value="Unassembled WGS sequence"/>
</dbReference>
<comment type="caution">
    <text evidence="10">The sequence shown here is derived from an EMBL/GenBank/DDBJ whole genome shotgun (WGS) entry which is preliminary data.</text>
</comment>
<dbReference type="CDD" id="cd00110">
    <property type="entry name" value="LamG"/>
    <property type="match status" value="1"/>
</dbReference>
<dbReference type="InterPro" id="IPR036278">
    <property type="entry name" value="Sialidase_sf"/>
</dbReference>
<dbReference type="PANTHER" id="PTHR10628">
    <property type="entry name" value="SIALIDASE"/>
    <property type="match status" value="1"/>
</dbReference>
<dbReference type="InterPro" id="IPR004124">
    <property type="entry name" value="Glyco_hydro_33_N"/>
</dbReference>